<protein>
    <recommendedName>
        <fullName evidence="4">14-3-3 domain-containing protein</fullName>
    </recommendedName>
</protein>
<dbReference type="Gene3D" id="1.20.190.20">
    <property type="entry name" value="14-3-3 domain"/>
    <property type="match status" value="1"/>
</dbReference>
<reference evidence="2 3" key="1">
    <citation type="submission" date="2019-09" db="EMBL/GenBank/DDBJ databases">
        <title>The hologenome of the rock-dwelling lichen Lasallia pustulata.</title>
        <authorList>
            <person name="Greshake Tzovaras B."/>
            <person name="Segers F."/>
            <person name="Bicker A."/>
            <person name="Dal Grande F."/>
            <person name="Otte J."/>
            <person name="Hankeln T."/>
            <person name="Schmitt I."/>
            <person name="Ebersberger I."/>
        </authorList>
    </citation>
    <scope>NUCLEOTIDE SEQUENCE [LARGE SCALE GENOMIC DNA]</scope>
    <source>
        <strain evidence="2">A1-1</strain>
    </source>
</reference>
<dbReference type="AlphaFoldDB" id="A0A5M8PNG7"/>
<proteinExistence type="predicted"/>
<organism evidence="2 3">
    <name type="scientific">Lasallia pustulata</name>
    <dbReference type="NCBI Taxonomy" id="136370"/>
    <lineage>
        <taxon>Eukaryota</taxon>
        <taxon>Fungi</taxon>
        <taxon>Dikarya</taxon>
        <taxon>Ascomycota</taxon>
        <taxon>Pezizomycotina</taxon>
        <taxon>Lecanoromycetes</taxon>
        <taxon>OSLEUM clade</taxon>
        <taxon>Umbilicariomycetidae</taxon>
        <taxon>Umbilicariales</taxon>
        <taxon>Umbilicariaceae</taxon>
        <taxon>Lasallia</taxon>
    </lineage>
</organism>
<dbReference type="InterPro" id="IPR000308">
    <property type="entry name" value="14-3-3"/>
</dbReference>
<name>A0A5M8PNG7_9LECA</name>
<dbReference type="Proteomes" id="UP000324767">
    <property type="component" value="Unassembled WGS sequence"/>
</dbReference>
<comment type="caution">
    <text evidence="2">The sequence shown here is derived from an EMBL/GenBank/DDBJ whole genome shotgun (WGS) entry which is preliminary data.</text>
</comment>
<evidence type="ECO:0000313" key="3">
    <source>
        <dbReference type="Proteomes" id="UP000324767"/>
    </source>
</evidence>
<feature type="region of interest" description="Disordered" evidence="1">
    <location>
        <begin position="150"/>
        <end position="189"/>
    </location>
</feature>
<gene>
    <name evidence="2" type="ORF">FRX48_05382</name>
</gene>
<evidence type="ECO:0000313" key="2">
    <source>
        <dbReference type="EMBL" id="KAA6411071.1"/>
    </source>
</evidence>
<dbReference type="EMBL" id="VXIT01000008">
    <property type="protein sequence ID" value="KAA6411071.1"/>
    <property type="molecule type" value="Genomic_DNA"/>
</dbReference>
<evidence type="ECO:0008006" key="4">
    <source>
        <dbReference type="Google" id="ProtNLM"/>
    </source>
</evidence>
<sequence length="376" mass="40819">MQIVHYHHTTYRLTRAWLESFESSSDFALLMASSEVDQKYLGQFAKDTTNENPYLSAMLYKILGLSVLLSRKLVRARKLRKLDNTRDTKSLQLYHHIIWLSREGLVIVEQHIIPMIHSYLDLKVLSYKLRASFYHIYVLFHNQPSVHQTSIPSFAHPPTTTSKGKAPSRNPSLRTSPGPNLDGGGPVRNPGLLPPGLAPVSVPKPSASFLLPALDYIPLATQSFTEAASLADFLLSGSHPIRLSVKLEYAAFLFDCLHDGEASRRLAQQAIRDVYNAQEAMDDDAFEDAAELVGVLGKMMKRGAAAAQGAAAGGGAMGSRGSTPGGSRGTRESTPRAGDVGAGWMEGVVPVPDPVPDPVPGIAMAMGMSTEMENLI</sequence>
<feature type="compositionally biased region" description="Gly residues" evidence="1">
    <location>
        <begin position="311"/>
        <end position="328"/>
    </location>
</feature>
<dbReference type="SUPFAM" id="SSF48445">
    <property type="entry name" value="14-3-3 protein"/>
    <property type="match status" value="1"/>
</dbReference>
<feature type="compositionally biased region" description="Polar residues" evidence="1">
    <location>
        <begin position="150"/>
        <end position="178"/>
    </location>
</feature>
<dbReference type="PANTHER" id="PTHR18860">
    <property type="entry name" value="14-3-3 PROTEIN"/>
    <property type="match status" value="1"/>
</dbReference>
<evidence type="ECO:0000256" key="1">
    <source>
        <dbReference type="SAM" id="MobiDB-lite"/>
    </source>
</evidence>
<accession>A0A5M8PNG7</accession>
<dbReference type="OrthoDB" id="5370350at2759"/>
<dbReference type="InterPro" id="IPR036815">
    <property type="entry name" value="14-3-3_dom_sf"/>
</dbReference>
<feature type="region of interest" description="Disordered" evidence="1">
    <location>
        <begin position="311"/>
        <end position="343"/>
    </location>
</feature>